<feature type="compositionally biased region" description="Basic and acidic residues" evidence="1">
    <location>
        <begin position="536"/>
        <end position="563"/>
    </location>
</feature>
<dbReference type="AlphaFoldDB" id="A0A6G1HLG0"/>
<evidence type="ECO:0000259" key="2">
    <source>
        <dbReference type="Pfam" id="PF23394"/>
    </source>
</evidence>
<gene>
    <name evidence="3" type="ORF">EJ06DRAFT_230643</name>
</gene>
<evidence type="ECO:0000313" key="4">
    <source>
        <dbReference type="Proteomes" id="UP000799640"/>
    </source>
</evidence>
<feature type="region of interest" description="Disordered" evidence="1">
    <location>
        <begin position="531"/>
        <end position="583"/>
    </location>
</feature>
<dbReference type="EMBL" id="ML996706">
    <property type="protein sequence ID" value="KAF2396696.1"/>
    <property type="molecule type" value="Genomic_DNA"/>
</dbReference>
<dbReference type="OrthoDB" id="3647246at2759"/>
<keyword evidence="4" id="KW-1185">Reference proteome</keyword>
<name>A0A6G1HLG0_9PEZI</name>
<evidence type="ECO:0000256" key="1">
    <source>
        <dbReference type="SAM" id="MobiDB-lite"/>
    </source>
</evidence>
<feature type="compositionally biased region" description="Pro residues" evidence="1">
    <location>
        <begin position="608"/>
        <end position="646"/>
    </location>
</feature>
<feature type="compositionally biased region" description="Polar residues" evidence="1">
    <location>
        <begin position="564"/>
        <end position="579"/>
    </location>
</feature>
<evidence type="ECO:0000313" key="3">
    <source>
        <dbReference type="EMBL" id="KAF2396696.1"/>
    </source>
</evidence>
<sequence>MDGLKPEKPSMVAFARFHGLTVDYFSQDPLGSLILPEKINNGPEPLNPLEGVFTIPISAGGLLSARLEAPREAALFLRSVIVPPEPAPWLEDDLPKGLEIVKLKLEEPILRTDNELDVLHFGRRAVPDFASMPFQKVRVDEENDEGLSWPSGYVRLEQQCQKVARLERLAIPKEAFLFLQSVLVDDVSASDEEAFFAVESEYQDRASAVAIPVTPPLLPLSPKLSPFEPEPAAYDLELSDEPEDPFANELEVIEAYLAKEDAIMPPGLGSDDLSSINSSNIGVFYPPLDPRSEPGIQSPPKRKLSDLKIDVPLTPPIPSTPTKRAKTVHFPELLHEIIGESAPERSTPEPSSEDPVFQALAPLAASAEQDIANERLHDADSLLRVDVAVLDFTPPIPPWKRLGRRARGKHPEGATEMDCQRRLLQEVKSRELKDAERWHGISKVERQLTWSPFPADLARGAAEERIEEERYLAVVMDDMTLEGVVTSEDLTWKLEGLRVLDEDEEESDIEIDEELEKQGFEALIKKRKREMEEEGEVHAAQEKRRPRELERRLDEPRRLDESARPSTEAQRTGQRQCAATVQPRLQRLGTFSTSTALASFLQSMGAPVPAPAPPPPPPPKPVSKPKPAVEPRPPSPPPAPSLSLPPLPSPVPTASFIISTHLYRTHRPLLRHISSLYPTATLIERDFAADDPLDPPDADILLSPACGLVLTSIAHLKQRPLPGQARTRTRTVLGRIARLVGRWERLIVLVNGETGMADAGDVDALNELSVFANGLEGDVQVVYVPGAEVEAAGVVVRFMAVYGKGERADLLEVETQVCAPLSLGW</sequence>
<reference evidence="3" key="1">
    <citation type="journal article" date="2020" name="Stud. Mycol.">
        <title>101 Dothideomycetes genomes: a test case for predicting lifestyles and emergence of pathogens.</title>
        <authorList>
            <person name="Haridas S."/>
            <person name="Albert R."/>
            <person name="Binder M."/>
            <person name="Bloem J."/>
            <person name="Labutti K."/>
            <person name="Salamov A."/>
            <person name="Andreopoulos B."/>
            <person name="Baker S."/>
            <person name="Barry K."/>
            <person name="Bills G."/>
            <person name="Bluhm B."/>
            <person name="Cannon C."/>
            <person name="Castanera R."/>
            <person name="Culley D."/>
            <person name="Daum C."/>
            <person name="Ezra D."/>
            <person name="Gonzalez J."/>
            <person name="Henrissat B."/>
            <person name="Kuo A."/>
            <person name="Liang C."/>
            <person name="Lipzen A."/>
            <person name="Lutzoni F."/>
            <person name="Magnuson J."/>
            <person name="Mondo S."/>
            <person name="Nolan M."/>
            <person name="Ohm R."/>
            <person name="Pangilinan J."/>
            <person name="Park H.-J."/>
            <person name="Ramirez L."/>
            <person name="Alfaro M."/>
            <person name="Sun H."/>
            <person name="Tritt A."/>
            <person name="Yoshinaga Y."/>
            <person name="Zwiers L.-H."/>
            <person name="Turgeon B."/>
            <person name="Goodwin S."/>
            <person name="Spatafora J."/>
            <person name="Crous P."/>
            <person name="Grigoriev I."/>
        </authorList>
    </citation>
    <scope>NUCLEOTIDE SEQUENCE</scope>
    <source>
        <strain evidence="3">CBS 262.69</strain>
    </source>
</reference>
<proteinExistence type="predicted"/>
<feature type="domain" description="DUF7102" evidence="2">
    <location>
        <begin position="655"/>
        <end position="802"/>
    </location>
</feature>
<accession>A0A6G1HLG0</accession>
<feature type="region of interest" description="Disordered" evidence="1">
    <location>
        <begin position="607"/>
        <end position="646"/>
    </location>
</feature>
<dbReference type="Pfam" id="PF23394">
    <property type="entry name" value="DUF7102"/>
    <property type="match status" value="1"/>
</dbReference>
<organism evidence="3 4">
    <name type="scientific">Trichodelitschia bisporula</name>
    <dbReference type="NCBI Taxonomy" id="703511"/>
    <lineage>
        <taxon>Eukaryota</taxon>
        <taxon>Fungi</taxon>
        <taxon>Dikarya</taxon>
        <taxon>Ascomycota</taxon>
        <taxon>Pezizomycotina</taxon>
        <taxon>Dothideomycetes</taxon>
        <taxon>Dothideomycetes incertae sedis</taxon>
        <taxon>Phaeotrichales</taxon>
        <taxon>Phaeotrichaceae</taxon>
        <taxon>Trichodelitschia</taxon>
    </lineage>
</organism>
<dbReference type="Proteomes" id="UP000799640">
    <property type="component" value="Unassembled WGS sequence"/>
</dbReference>
<protein>
    <recommendedName>
        <fullName evidence="2">DUF7102 domain-containing protein</fullName>
    </recommendedName>
</protein>
<dbReference type="InterPro" id="IPR055528">
    <property type="entry name" value="DUF7102"/>
</dbReference>